<evidence type="ECO:0000313" key="3">
    <source>
        <dbReference type="Proteomes" id="UP000266841"/>
    </source>
</evidence>
<feature type="region of interest" description="Disordered" evidence="1">
    <location>
        <begin position="249"/>
        <end position="346"/>
    </location>
</feature>
<dbReference type="EMBL" id="AGNL01046548">
    <property type="protein sequence ID" value="EJK47857.1"/>
    <property type="molecule type" value="Genomic_DNA"/>
</dbReference>
<sequence length="346" mass="37585">MENFSVFQVGQRIRGSRESTAESPPARADERGGVWAADAHPESEGVSEVISPGDGDRSLAGRLGGADRSPLRERTFAPVFLRPLFPGAVSPPLSFETVDLTTRSEPSLLPAGGAAPILRDREAHSPKGVIAVSATRRSPRQVFCLADGGAVVRRDRRAVPKSSLGRPRNSFRRAQVARKISSHNPGGDRRSPRSPPGHKQDRRLPPRSPLSPGKGALQQIIRATLRLPHASPWGRPHSRATRSDQYIEVASSPAGHSPPWSQSGPLCQRQRRQRVRAHKPAPGHNSVARTVTRTSYERGLSEERGTGRRLFSEAHKDRALPTSASSRCPKLERDRGGRPEAGGWSA</sequence>
<accession>K0RMA2</accession>
<gene>
    <name evidence="2" type="ORF">THAOC_33397</name>
</gene>
<keyword evidence="3" id="KW-1185">Reference proteome</keyword>
<protein>
    <submittedName>
        <fullName evidence="2">Uncharacterized protein</fullName>
    </submittedName>
</protein>
<name>K0RMA2_THAOC</name>
<evidence type="ECO:0000256" key="1">
    <source>
        <dbReference type="SAM" id="MobiDB-lite"/>
    </source>
</evidence>
<reference evidence="2 3" key="1">
    <citation type="journal article" date="2012" name="Genome Biol.">
        <title>Genome and low-iron response of an oceanic diatom adapted to chronic iron limitation.</title>
        <authorList>
            <person name="Lommer M."/>
            <person name="Specht M."/>
            <person name="Roy A.S."/>
            <person name="Kraemer L."/>
            <person name="Andreson R."/>
            <person name="Gutowska M.A."/>
            <person name="Wolf J."/>
            <person name="Bergner S.V."/>
            <person name="Schilhabel M.B."/>
            <person name="Klostermeier U.C."/>
            <person name="Beiko R.G."/>
            <person name="Rosenstiel P."/>
            <person name="Hippler M."/>
            <person name="Laroche J."/>
        </authorList>
    </citation>
    <scope>NUCLEOTIDE SEQUENCE [LARGE SCALE GENOMIC DNA]</scope>
    <source>
        <strain evidence="2 3">CCMP1005</strain>
    </source>
</reference>
<feature type="region of interest" description="Disordered" evidence="1">
    <location>
        <begin position="156"/>
        <end position="214"/>
    </location>
</feature>
<proteinExistence type="predicted"/>
<comment type="caution">
    <text evidence="2">The sequence shown here is derived from an EMBL/GenBank/DDBJ whole genome shotgun (WGS) entry which is preliminary data.</text>
</comment>
<evidence type="ECO:0000313" key="2">
    <source>
        <dbReference type="EMBL" id="EJK47857.1"/>
    </source>
</evidence>
<feature type="compositionally biased region" description="Basic residues" evidence="1">
    <location>
        <begin position="269"/>
        <end position="281"/>
    </location>
</feature>
<feature type="region of interest" description="Disordered" evidence="1">
    <location>
        <begin position="1"/>
        <end position="68"/>
    </location>
</feature>
<feature type="compositionally biased region" description="Basic and acidic residues" evidence="1">
    <location>
        <begin position="329"/>
        <end position="338"/>
    </location>
</feature>
<feature type="compositionally biased region" description="Basic and acidic residues" evidence="1">
    <location>
        <begin position="295"/>
        <end position="319"/>
    </location>
</feature>
<dbReference type="Proteomes" id="UP000266841">
    <property type="component" value="Unassembled WGS sequence"/>
</dbReference>
<organism evidence="2 3">
    <name type="scientific">Thalassiosira oceanica</name>
    <name type="common">Marine diatom</name>
    <dbReference type="NCBI Taxonomy" id="159749"/>
    <lineage>
        <taxon>Eukaryota</taxon>
        <taxon>Sar</taxon>
        <taxon>Stramenopiles</taxon>
        <taxon>Ochrophyta</taxon>
        <taxon>Bacillariophyta</taxon>
        <taxon>Coscinodiscophyceae</taxon>
        <taxon>Thalassiosirophycidae</taxon>
        <taxon>Thalassiosirales</taxon>
        <taxon>Thalassiosiraceae</taxon>
        <taxon>Thalassiosira</taxon>
    </lineage>
</organism>
<dbReference type="AlphaFoldDB" id="K0RMA2"/>